<proteinExistence type="predicted"/>
<reference evidence="1 2" key="1">
    <citation type="journal article" date="2009" name="PLoS ONE">
        <title>The complete genome of Teredinibacter turnerae T7901: an intracellular endosymbiont of marine wood-boring bivalves (shipworms).</title>
        <authorList>
            <person name="Yang J.C."/>
            <person name="Madupu R."/>
            <person name="Durkin A.S."/>
            <person name="Ekborg N.A."/>
            <person name="Pedamallu C.S."/>
            <person name="Hostetler J.B."/>
            <person name="Radune D."/>
            <person name="Toms B.S."/>
            <person name="Henrissat B."/>
            <person name="Coutinho P.M."/>
            <person name="Schwarz S."/>
            <person name="Field L."/>
            <person name="Trindade-Silva A.E."/>
            <person name="Soares C.A.G."/>
            <person name="Elshahawi S."/>
            <person name="Hanora A."/>
            <person name="Schmidt E.W."/>
            <person name="Haygood M.G."/>
            <person name="Posfai J."/>
            <person name="Benner J."/>
            <person name="Madinger C."/>
            <person name="Nove J."/>
            <person name="Anton B."/>
            <person name="Chaudhary K."/>
            <person name="Foster J."/>
            <person name="Holman A."/>
            <person name="Kumar S."/>
            <person name="Lessard P.A."/>
            <person name="Luyten Y.A."/>
            <person name="Slatko B."/>
            <person name="Wood N."/>
            <person name="Wu B."/>
            <person name="Teplitski M."/>
            <person name="Mougous J.D."/>
            <person name="Ward N."/>
            <person name="Eisen J.A."/>
            <person name="Badger J.H."/>
            <person name="Distel D.L."/>
        </authorList>
    </citation>
    <scope>NUCLEOTIDE SEQUENCE [LARGE SCALE GENOMIC DNA]</scope>
    <source>
        <strain evidence="2">ATCC 39867 / T7901</strain>
    </source>
</reference>
<sequence>MTGYSLIAEPERADALEQKLSERLPQGELLIPITGYSRNTERMAEFLNLIYSGNQQAWYDAIALQVATVASHPGSADTVAYQLGNEITVETVSQAVRAWAADNNIAVPGSARAYDSETIPYYVEFYLAPAVQAARAAALTSYGNADAARIVLGSLGDGGTAEARLWLDELLNYQIVGTYAGALSGQKVYEIVDTVSVHYIGNTSNIEPIWNDWVGQGRIDSLWTTEEIGSRSATTGEGAGRAIRTLADQLHWLYSKDLTPADGRVAFYDWDVNGPNDATSAATSVAALYNFFGDTPFSTEETEVALGDEQLIFTRVRLTSTLDPDKRARAYWTEEVNAPHSISQIALSFAGWNGSVDIELTHFSPSGPRSEQHQLSISNGSAQLVLNQPVVINGRGHAILITAHKTQ</sequence>
<evidence type="ECO:0000313" key="2">
    <source>
        <dbReference type="Proteomes" id="UP000009080"/>
    </source>
</evidence>
<dbReference type="EMBL" id="CP001614">
    <property type="protein sequence ID" value="ACR12791.1"/>
    <property type="molecule type" value="Genomic_DNA"/>
</dbReference>
<accession>C5BJN8</accession>
<dbReference type="HOGENOM" id="CLU_676027_0_0_6"/>
<evidence type="ECO:0000313" key="1">
    <source>
        <dbReference type="EMBL" id="ACR12791.1"/>
    </source>
</evidence>
<gene>
    <name evidence="1" type="ordered locus">TERTU_4523</name>
</gene>
<protein>
    <submittedName>
        <fullName evidence="1">Uncharacterized protein</fullName>
    </submittedName>
</protein>
<dbReference type="AlphaFoldDB" id="C5BJN8"/>
<organism evidence="1 2">
    <name type="scientific">Teredinibacter turnerae (strain ATCC 39867 / T7901)</name>
    <dbReference type="NCBI Taxonomy" id="377629"/>
    <lineage>
        <taxon>Bacteria</taxon>
        <taxon>Pseudomonadati</taxon>
        <taxon>Pseudomonadota</taxon>
        <taxon>Gammaproteobacteria</taxon>
        <taxon>Cellvibrionales</taxon>
        <taxon>Cellvibrionaceae</taxon>
        <taxon>Teredinibacter</taxon>
    </lineage>
</organism>
<dbReference type="STRING" id="377629.TERTU_4523"/>
<dbReference type="Proteomes" id="UP000009080">
    <property type="component" value="Chromosome"/>
</dbReference>
<dbReference type="eggNOG" id="ENOG50309E9">
    <property type="taxonomic scope" value="Bacteria"/>
</dbReference>
<keyword evidence="2" id="KW-1185">Reference proteome</keyword>
<name>C5BJN8_TERTT</name>
<dbReference type="KEGG" id="ttu:TERTU_4523"/>